<name>A0A265N8A6_9BACI</name>
<organism evidence="1 2">
    <name type="scientific">Virgibacillus indicus</name>
    <dbReference type="NCBI Taxonomy" id="2024554"/>
    <lineage>
        <taxon>Bacteria</taxon>
        <taxon>Bacillati</taxon>
        <taxon>Bacillota</taxon>
        <taxon>Bacilli</taxon>
        <taxon>Bacillales</taxon>
        <taxon>Bacillaceae</taxon>
        <taxon>Virgibacillus</taxon>
    </lineage>
</organism>
<protein>
    <submittedName>
        <fullName evidence="1">Uncharacterized protein</fullName>
    </submittedName>
</protein>
<comment type="caution">
    <text evidence="1">The sequence shown here is derived from an EMBL/GenBank/DDBJ whole genome shotgun (WGS) entry which is preliminary data.</text>
</comment>
<evidence type="ECO:0000313" key="1">
    <source>
        <dbReference type="EMBL" id="OZU88223.1"/>
    </source>
</evidence>
<evidence type="ECO:0000313" key="2">
    <source>
        <dbReference type="Proteomes" id="UP000216498"/>
    </source>
</evidence>
<dbReference type="AlphaFoldDB" id="A0A265N8A6"/>
<gene>
    <name evidence="1" type="ORF">CIL03_11250</name>
</gene>
<proteinExistence type="predicted"/>
<dbReference type="EMBL" id="NPMS01000005">
    <property type="protein sequence ID" value="OZU88223.1"/>
    <property type="molecule type" value="Genomic_DNA"/>
</dbReference>
<reference evidence="1 2" key="1">
    <citation type="submission" date="2017-08" db="EMBL/GenBank/DDBJ databases">
        <title>Virgibacillus indicus sp. nov. and Virgibacillus profoundi sp. nov, two moderately halophilic bacteria isolated from marine sediment by using the Microfluidic Streak Plate.</title>
        <authorList>
            <person name="Xu B."/>
            <person name="Hu B."/>
            <person name="Wang J."/>
            <person name="Zhu Y."/>
            <person name="Huang L."/>
            <person name="Du W."/>
            <person name="Huang Y."/>
        </authorList>
    </citation>
    <scope>NUCLEOTIDE SEQUENCE [LARGE SCALE GENOMIC DNA]</scope>
    <source>
        <strain evidence="1 2">IO3-P2-C2</strain>
    </source>
</reference>
<accession>A0A265N8A6</accession>
<keyword evidence="2" id="KW-1185">Reference proteome</keyword>
<sequence>MINVLVIKNFQEVGPNIFKVNLNFFDDITNRYYSENVLYDNGFISGPIYDNVTSPLSTKSRMKIKTYLIRYFNN</sequence>
<dbReference type="Proteomes" id="UP000216498">
    <property type="component" value="Unassembled WGS sequence"/>
</dbReference>